<comment type="subcellular location">
    <subcellularLocation>
        <location evidence="1">Mitochondrion</location>
    </subcellularLocation>
</comment>
<dbReference type="OMA" id="MDFNCSK"/>
<keyword evidence="4" id="KW-0496">Mitochondrion</keyword>
<dbReference type="Gene3D" id="3.40.30.10">
    <property type="entry name" value="Glutaredoxin"/>
    <property type="match status" value="1"/>
</dbReference>
<dbReference type="STRING" id="698492.A0A0E9N8R3"/>
<evidence type="ECO:0000256" key="1">
    <source>
        <dbReference type="ARBA" id="ARBA00004173"/>
    </source>
</evidence>
<dbReference type="RefSeq" id="XP_019024272.1">
    <property type="nucleotide sequence ID" value="XM_019167630.1"/>
</dbReference>
<evidence type="ECO:0000256" key="5">
    <source>
        <dbReference type="ARBA" id="ARBA00023274"/>
    </source>
</evidence>
<dbReference type="EMBL" id="BACD03000003">
    <property type="protein sequence ID" value="GAO46287.1"/>
    <property type="molecule type" value="Genomic_DNA"/>
</dbReference>
<dbReference type="InterPro" id="IPR042776">
    <property type="entry name" value="Ribosomal_mL53_fung"/>
</dbReference>
<dbReference type="Proteomes" id="UP000033140">
    <property type="component" value="Unassembled WGS sequence"/>
</dbReference>
<proteinExistence type="inferred from homology"/>
<dbReference type="PANTHER" id="PTHR28236:SF1">
    <property type="entry name" value="LARGE RIBOSOMAL SUBUNIT PROTEIN ML53"/>
    <property type="match status" value="1"/>
</dbReference>
<evidence type="ECO:0000256" key="4">
    <source>
        <dbReference type="ARBA" id="ARBA00023128"/>
    </source>
</evidence>
<dbReference type="InterPro" id="IPR019716">
    <property type="entry name" value="Ribosomal_mL53"/>
</dbReference>
<keyword evidence="8" id="KW-1185">Reference proteome</keyword>
<dbReference type="PANTHER" id="PTHR28236">
    <property type="entry name" value="54S RIBOSOMAL PROTEIN L44, MITOCHONDRIAL"/>
    <property type="match status" value="1"/>
</dbReference>
<gene>
    <name evidence="7" type="ORF">G7K_0519-t1</name>
</gene>
<comment type="similarity">
    <text evidence="2">Belongs to the mitochondrion-specific ribosomal protein mL53 family.</text>
</comment>
<dbReference type="OrthoDB" id="4136894at2759"/>
<protein>
    <recommendedName>
        <fullName evidence="6">Large ribosomal subunit protein mL53</fullName>
    </recommendedName>
</protein>
<evidence type="ECO:0000313" key="7">
    <source>
        <dbReference type="EMBL" id="GAO46287.1"/>
    </source>
</evidence>
<reference evidence="7 8" key="3">
    <citation type="journal article" date="2015" name="Genome Announc.">
        <title>Draft Genome Sequence of the Archiascomycetous Yeast Saitoella complicata.</title>
        <authorList>
            <person name="Yamauchi K."/>
            <person name="Kondo S."/>
            <person name="Hamamoto M."/>
            <person name="Takahashi Y."/>
            <person name="Ogura Y."/>
            <person name="Hayashi T."/>
            <person name="Nishida H."/>
        </authorList>
    </citation>
    <scope>NUCLEOTIDE SEQUENCE [LARGE SCALE GENOMIC DNA]</scope>
    <source>
        <strain evidence="7 8">NRRL Y-17804</strain>
    </source>
</reference>
<evidence type="ECO:0000256" key="6">
    <source>
        <dbReference type="ARBA" id="ARBA00035180"/>
    </source>
</evidence>
<reference evidence="7 8" key="2">
    <citation type="journal article" date="2014" name="J. Gen. Appl. Microbiol.">
        <title>The early diverging ascomycetous budding yeast Saitoella complicata has three histone deacetylases belonging to the Clr6, Hos2, and Rpd3 lineages.</title>
        <authorList>
            <person name="Nishida H."/>
            <person name="Matsumoto T."/>
            <person name="Kondo S."/>
            <person name="Hamamoto M."/>
            <person name="Yoshikawa H."/>
        </authorList>
    </citation>
    <scope>NUCLEOTIDE SEQUENCE [LARGE SCALE GENOMIC DNA]</scope>
    <source>
        <strain evidence="7 8">NRRL Y-17804</strain>
    </source>
</reference>
<keyword evidence="3" id="KW-0689">Ribosomal protein</keyword>
<evidence type="ECO:0000256" key="2">
    <source>
        <dbReference type="ARBA" id="ARBA00005557"/>
    </source>
</evidence>
<dbReference type="GO" id="GO:0005762">
    <property type="term" value="C:mitochondrial large ribosomal subunit"/>
    <property type="evidence" value="ECO:0007669"/>
    <property type="project" value="TreeGrafter"/>
</dbReference>
<organism evidence="7 8">
    <name type="scientific">Saitoella complicata (strain BCRC 22490 / CBS 7301 / JCM 7358 / NBRC 10748 / NRRL Y-17804)</name>
    <dbReference type="NCBI Taxonomy" id="698492"/>
    <lineage>
        <taxon>Eukaryota</taxon>
        <taxon>Fungi</taxon>
        <taxon>Dikarya</taxon>
        <taxon>Ascomycota</taxon>
        <taxon>Taphrinomycotina</taxon>
        <taxon>Taphrinomycotina incertae sedis</taxon>
        <taxon>Saitoella</taxon>
    </lineage>
</organism>
<evidence type="ECO:0000256" key="3">
    <source>
        <dbReference type="ARBA" id="ARBA00022980"/>
    </source>
</evidence>
<keyword evidence="5" id="KW-0687">Ribonucleoprotein</keyword>
<accession>A0A0E9N8R3</accession>
<dbReference type="Pfam" id="PF10780">
    <property type="entry name" value="MRP_L53"/>
    <property type="match status" value="1"/>
</dbReference>
<sequence length="93" mass="10455">MITKYIRQVHAVIQPFSPTSKSVRIFVSQIKPTLDNPIKLTTKILPSTSIEKPTLAVTYSDGKKVEFETHDKPIDDLIVLVDRHSRAIKAAEV</sequence>
<name>A0A0E9N8R3_SAICN</name>
<dbReference type="AlphaFoldDB" id="A0A0E9N8R3"/>
<evidence type="ECO:0000313" key="8">
    <source>
        <dbReference type="Proteomes" id="UP000033140"/>
    </source>
</evidence>
<dbReference type="GO" id="GO:0003735">
    <property type="term" value="F:structural constituent of ribosome"/>
    <property type="evidence" value="ECO:0007669"/>
    <property type="project" value="TreeGrafter"/>
</dbReference>
<reference evidence="7 8" key="1">
    <citation type="journal article" date="2011" name="J. Gen. Appl. Microbiol.">
        <title>Draft genome sequencing of the enigmatic yeast Saitoella complicata.</title>
        <authorList>
            <person name="Nishida H."/>
            <person name="Hamamoto M."/>
            <person name="Sugiyama J."/>
        </authorList>
    </citation>
    <scope>NUCLEOTIDE SEQUENCE [LARGE SCALE GENOMIC DNA]</scope>
    <source>
        <strain evidence="7 8">NRRL Y-17804</strain>
    </source>
</reference>
<comment type="caution">
    <text evidence="7">The sequence shown here is derived from an EMBL/GenBank/DDBJ whole genome shotgun (WGS) entry which is preliminary data.</text>
</comment>